<evidence type="ECO:0008006" key="8">
    <source>
        <dbReference type="Google" id="ProtNLM"/>
    </source>
</evidence>
<keyword evidence="7" id="KW-1185">Reference proteome</keyword>
<evidence type="ECO:0000256" key="4">
    <source>
        <dbReference type="ARBA" id="ARBA00023136"/>
    </source>
</evidence>
<name>A0A1L7WZE3_9HELO</name>
<evidence type="ECO:0000313" key="6">
    <source>
        <dbReference type="EMBL" id="CZR58145.1"/>
    </source>
</evidence>
<dbReference type="InterPro" id="IPR002523">
    <property type="entry name" value="MgTranspt_CorA/ZnTranspt_ZntB"/>
</dbReference>
<dbReference type="OrthoDB" id="5428055at2759"/>
<dbReference type="GO" id="GO:0016020">
    <property type="term" value="C:membrane"/>
    <property type="evidence" value="ECO:0007669"/>
    <property type="project" value="UniProtKB-SubCell"/>
</dbReference>
<protein>
    <recommendedName>
        <fullName evidence="8">CorA-like Mg2+ transporter protein</fullName>
    </recommendedName>
</protein>
<dbReference type="STRING" id="576137.A0A1L7WZE3"/>
<organism evidence="6 7">
    <name type="scientific">Phialocephala subalpina</name>
    <dbReference type="NCBI Taxonomy" id="576137"/>
    <lineage>
        <taxon>Eukaryota</taxon>
        <taxon>Fungi</taxon>
        <taxon>Dikarya</taxon>
        <taxon>Ascomycota</taxon>
        <taxon>Pezizomycotina</taxon>
        <taxon>Leotiomycetes</taxon>
        <taxon>Helotiales</taxon>
        <taxon>Mollisiaceae</taxon>
        <taxon>Phialocephala</taxon>
        <taxon>Phialocephala fortinii species complex</taxon>
    </lineage>
</organism>
<evidence type="ECO:0000256" key="2">
    <source>
        <dbReference type="ARBA" id="ARBA00022692"/>
    </source>
</evidence>
<keyword evidence="3 5" id="KW-1133">Transmembrane helix</keyword>
<dbReference type="InterPro" id="IPR045863">
    <property type="entry name" value="CorA_TM1_TM2"/>
</dbReference>
<dbReference type="SUPFAM" id="SSF144083">
    <property type="entry name" value="Magnesium transport protein CorA, transmembrane region"/>
    <property type="match status" value="1"/>
</dbReference>
<gene>
    <name evidence="6" type="ORF">PAC_08036</name>
</gene>
<sequence>MGLREPLRIHLESLNIIVEGLGGSRLNSTEHEKWKACPELGERLRHLLRLLKYYEVTASKMVEQQRNLLSLAFNLETIIQGQAVARLNALAFIFLPLSFVASIFGITTFTASPRWYPAAAIPVLLATIAIAYVVNQILVAKPKGHS</sequence>
<feature type="transmembrane region" description="Helical" evidence="5">
    <location>
        <begin position="115"/>
        <end position="134"/>
    </location>
</feature>
<proteinExistence type="predicted"/>
<evidence type="ECO:0000256" key="5">
    <source>
        <dbReference type="SAM" id="Phobius"/>
    </source>
</evidence>
<evidence type="ECO:0000313" key="7">
    <source>
        <dbReference type="Proteomes" id="UP000184330"/>
    </source>
</evidence>
<accession>A0A1L7WZE3</accession>
<keyword evidence="4 5" id="KW-0472">Membrane</keyword>
<dbReference type="Gene3D" id="1.20.58.340">
    <property type="entry name" value="Magnesium transport protein CorA, transmembrane region"/>
    <property type="match status" value="1"/>
</dbReference>
<evidence type="ECO:0000256" key="1">
    <source>
        <dbReference type="ARBA" id="ARBA00004141"/>
    </source>
</evidence>
<reference evidence="6 7" key="1">
    <citation type="submission" date="2016-03" db="EMBL/GenBank/DDBJ databases">
        <authorList>
            <person name="Ploux O."/>
        </authorList>
    </citation>
    <scope>NUCLEOTIDE SEQUENCE [LARGE SCALE GENOMIC DNA]</scope>
    <source>
        <strain evidence="6 7">UAMH 11012</strain>
    </source>
</reference>
<dbReference type="Proteomes" id="UP000184330">
    <property type="component" value="Unassembled WGS sequence"/>
</dbReference>
<evidence type="ECO:0000256" key="3">
    <source>
        <dbReference type="ARBA" id="ARBA00022989"/>
    </source>
</evidence>
<dbReference type="AlphaFoldDB" id="A0A1L7WZE3"/>
<comment type="subcellular location">
    <subcellularLocation>
        <location evidence="1">Membrane</location>
        <topology evidence="1">Multi-pass membrane protein</topology>
    </subcellularLocation>
</comment>
<dbReference type="Pfam" id="PF01544">
    <property type="entry name" value="CorA"/>
    <property type="match status" value="1"/>
</dbReference>
<dbReference type="EMBL" id="FJOG01000011">
    <property type="protein sequence ID" value="CZR58145.1"/>
    <property type="molecule type" value="Genomic_DNA"/>
</dbReference>
<dbReference type="GO" id="GO:0046873">
    <property type="term" value="F:metal ion transmembrane transporter activity"/>
    <property type="evidence" value="ECO:0007669"/>
    <property type="project" value="InterPro"/>
</dbReference>
<feature type="transmembrane region" description="Helical" evidence="5">
    <location>
        <begin position="89"/>
        <end position="109"/>
    </location>
</feature>
<keyword evidence="2 5" id="KW-0812">Transmembrane</keyword>